<reference evidence="2" key="2">
    <citation type="submission" date="2020-11" db="EMBL/GenBank/DDBJ databases">
        <authorList>
            <person name="McCartney M.A."/>
            <person name="Auch B."/>
            <person name="Kono T."/>
            <person name="Mallez S."/>
            <person name="Becker A."/>
            <person name="Gohl D.M."/>
            <person name="Silverstein K.A.T."/>
            <person name="Koren S."/>
            <person name="Bechman K.B."/>
            <person name="Herman A."/>
            <person name="Abrahante J.E."/>
            <person name="Garbe J."/>
        </authorList>
    </citation>
    <scope>NUCLEOTIDE SEQUENCE</scope>
    <source>
        <strain evidence="2">Duluth1</strain>
        <tissue evidence="2">Whole animal</tissue>
    </source>
</reference>
<reference evidence="2" key="1">
    <citation type="journal article" date="2019" name="bioRxiv">
        <title>The Genome of the Zebra Mussel, Dreissena polymorpha: A Resource for Invasive Species Research.</title>
        <authorList>
            <person name="McCartney M.A."/>
            <person name="Auch B."/>
            <person name="Kono T."/>
            <person name="Mallez S."/>
            <person name="Zhang Y."/>
            <person name="Obille A."/>
            <person name="Becker A."/>
            <person name="Abrahante J.E."/>
            <person name="Garbe J."/>
            <person name="Badalamenti J.P."/>
            <person name="Herman A."/>
            <person name="Mangelson H."/>
            <person name="Liachko I."/>
            <person name="Sullivan S."/>
            <person name="Sone E.D."/>
            <person name="Koren S."/>
            <person name="Silverstein K.A.T."/>
            <person name="Beckman K.B."/>
            <person name="Gohl D.M."/>
        </authorList>
    </citation>
    <scope>NUCLEOTIDE SEQUENCE</scope>
    <source>
        <strain evidence="2">Duluth1</strain>
        <tissue evidence="2">Whole animal</tissue>
    </source>
</reference>
<name>A0A9D4DFM9_DREPO</name>
<evidence type="ECO:0000313" key="3">
    <source>
        <dbReference type="EMBL" id="KAH3882602.1"/>
    </source>
</evidence>
<organism evidence="2 4">
    <name type="scientific">Dreissena polymorpha</name>
    <name type="common">Zebra mussel</name>
    <name type="synonym">Mytilus polymorpha</name>
    <dbReference type="NCBI Taxonomy" id="45954"/>
    <lineage>
        <taxon>Eukaryota</taxon>
        <taxon>Metazoa</taxon>
        <taxon>Spiralia</taxon>
        <taxon>Lophotrochozoa</taxon>
        <taxon>Mollusca</taxon>
        <taxon>Bivalvia</taxon>
        <taxon>Autobranchia</taxon>
        <taxon>Heteroconchia</taxon>
        <taxon>Euheterodonta</taxon>
        <taxon>Imparidentia</taxon>
        <taxon>Neoheterodontei</taxon>
        <taxon>Myida</taxon>
        <taxon>Dreissenoidea</taxon>
        <taxon>Dreissenidae</taxon>
        <taxon>Dreissena</taxon>
    </lineage>
</organism>
<dbReference type="AlphaFoldDB" id="A0A9D4DFM9"/>
<proteinExistence type="predicted"/>
<feature type="coiled-coil region" evidence="1">
    <location>
        <begin position="314"/>
        <end position="348"/>
    </location>
</feature>
<protein>
    <submittedName>
        <fullName evidence="2">Uncharacterized protein</fullName>
    </submittedName>
</protein>
<dbReference type="EMBL" id="JAIWYP010000010">
    <property type="protein sequence ID" value="KAH3747928.1"/>
    <property type="molecule type" value="Genomic_DNA"/>
</dbReference>
<dbReference type="PANTHER" id="PTHR34415">
    <property type="entry name" value="INTEGRASE CATALYTIC DOMAIN-CONTAINING PROTEIN"/>
    <property type="match status" value="1"/>
</dbReference>
<evidence type="ECO:0000256" key="1">
    <source>
        <dbReference type="SAM" id="Coils"/>
    </source>
</evidence>
<accession>A0A9D4DFM9</accession>
<dbReference type="PANTHER" id="PTHR34415:SF1">
    <property type="entry name" value="INTEGRASE CATALYTIC DOMAIN-CONTAINING PROTEIN"/>
    <property type="match status" value="1"/>
</dbReference>
<dbReference type="Proteomes" id="UP000828390">
    <property type="component" value="Unassembled WGS sequence"/>
</dbReference>
<evidence type="ECO:0000313" key="4">
    <source>
        <dbReference type="Proteomes" id="UP000828390"/>
    </source>
</evidence>
<gene>
    <name evidence="3" type="ORF">DPMN_006544</name>
    <name evidence="2" type="ORF">DPMN_182363</name>
</gene>
<sequence length="364" mass="41448">MADSQLSCASCSTVPPELTCHQDPDFHEELELVGELYFDNNENDGSDDCDSCSDIDNDCNENVNSLNESNYLDTEGIKQQSFKINGCGCTRLYSNKPCSSVVNWGTLISYRLSCLEKSKQELDLIVKYQIFNHTQSGPVTVGLKRKAVDRKRQRQNFYFAGQVVCRNTFAFAHGVSKNTIISIGSSIDVNSLEARVHGNNKKLPKHTLKLQDVQMVKTFLENYSSQNGMPLPGRTPQANEKCILLPSDKNKSDIYELYCGALDRTGQKQVGPSTFRKIWLEQCPYLLVMKPATDLCLKCQKHVENITKSGNITEEEKQIKLENYQKHLEKVKCQRDHYREQCERTKLEFDQFSDANKKRGILQK</sequence>
<dbReference type="EMBL" id="JAIWYP010000001">
    <property type="protein sequence ID" value="KAH3882602.1"/>
    <property type="molecule type" value="Genomic_DNA"/>
</dbReference>
<comment type="caution">
    <text evidence="2">The sequence shown here is derived from an EMBL/GenBank/DDBJ whole genome shotgun (WGS) entry which is preliminary data.</text>
</comment>
<keyword evidence="1" id="KW-0175">Coiled coil</keyword>
<evidence type="ECO:0000313" key="2">
    <source>
        <dbReference type="EMBL" id="KAH3747928.1"/>
    </source>
</evidence>
<keyword evidence="4" id="KW-1185">Reference proteome</keyword>